<evidence type="ECO:0000259" key="4">
    <source>
        <dbReference type="Pfam" id="PF01168"/>
    </source>
</evidence>
<name>H3ZNZ6_THELN</name>
<sequence length="357" mass="39508">MFPALEINLSAIEENAREVVRFCDSYGMQVVGVTKGVCGDPKIAKAMLNSGIHIFGDSRIQNIEKMRENNINARFMLIRSPMVSEIEKVVELADYSINSELSVLKKLSEASLEHRKSHKVIIMVDVGDRREGIMPSDFVPFLREARKLRGIEIVGIGTNVGCFGGVLPSPKNHDILRKLKEKAKSILGTNNLIISSGGTVVLNLLEERQSSYGISQLRIGEGILLGTDSTGNRVIPWLRQDTFTLEAEIIEVKWKPSLPEGSMGKDAFGNTPIFEDKGTRKRAILAIGKQDIEVRGLFPLYNGIEVLGGSSDHTIIDITESEVPLTVGDTVKFKLSYSAMLRGMTSPYVHKVYIYKN</sequence>
<evidence type="ECO:0000256" key="1">
    <source>
        <dbReference type="ARBA" id="ARBA00001933"/>
    </source>
</evidence>
<dbReference type="GO" id="GO:0005829">
    <property type="term" value="C:cytosol"/>
    <property type="evidence" value="ECO:0007669"/>
    <property type="project" value="TreeGrafter"/>
</dbReference>
<dbReference type="Gene3D" id="3.20.20.10">
    <property type="entry name" value="Alanine racemase"/>
    <property type="match status" value="1"/>
</dbReference>
<dbReference type="SUPFAM" id="SSF51419">
    <property type="entry name" value="PLP-binding barrel"/>
    <property type="match status" value="1"/>
</dbReference>
<dbReference type="RefSeq" id="WP_004067183.1">
    <property type="nucleotide sequence ID" value="NC_022084.1"/>
</dbReference>
<dbReference type="Proteomes" id="UP000015502">
    <property type="component" value="Chromosome"/>
</dbReference>
<proteinExistence type="predicted"/>
<keyword evidence="3" id="KW-0413">Isomerase</keyword>
<protein>
    <submittedName>
        <fullName evidence="5">Alanine racemase</fullName>
    </submittedName>
</protein>
<dbReference type="KEGG" id="tlt:OCC_11904"/>
<evidence type="ECO:0000256" key="3">
    <source>
        <dbReference type="ARBA" id="ARBA00023235"/>
    </source>
</evidence>
<dbReference type="InterPro" id="IPR029066">
    <property type="entry name" value="PLP-binding_barrel"/>
</dbReference>
<dbReference type="Pfam" id="PF01168">
    <property type="entry name" value="Ala_racemase_N"/>
    <property type="match status" value="1"/>
</dbReference>
<reference evidence="5 6" key="1">
    <citation type="journal article" date="2012" name="J. Bacteriol.">
        <title>Genome sequence of the model hyperthermophilic archaeon Thermococcus litoralis NS-C.</title>
        <authorList>
            <person name="Gardner A.F."/>
            <person name="Kumar S."/>
            <person name="Perler F.B."/>
        </authorList>
    </citation>
    <scope>NUCLEOTIDE SEQUENCE [LARGE SCALE GENOMIC DNA]</scope>
    <source>
        <strain evidence="6">ATCC 51850 / DSM 5473 / JCM 8560 / NS-C</strain>
    </source>
</reference>
<dbReference type="PANTHER" id="PTHR30511:SF3">
    <property type="entry name" value="LYSINE RACEMASE"/>
    <property type="match status" value="1"/>
</dbReference>
<dbReference type="GO" id="GO:0030170">
    <property type="term" value="F:pyridoxal phosphate binding"/>
    <property type="evidence" value="ECO:0007669"/>
    <property type="project" value="TreeGrafter"/>
</dbReference>
<dbReference type="EMBL" id="CP006670">
    <property type="protein sequence ID" value="EHR78337.1"/>
    <property type="molecule type" value="Genomic_DNA"/>
</dbReference>
<organism evidence="5 6">
    <name type="scientific">Thermococcus litoralis (strain ATCC 51850 / DSM 5473 / JCM 8560 / NS-C)</name>
    <dbReference type="NCBI Taxonomy" id="523849"/>
    <lineage>
        <taxon>Archaea</taxon>
        <taxon>Methanobacteriati</taxon>
        <taxon>Methanobacteriota</taxon>
        <taxon>Thermococci</taxon>
        <taxon>Thermococcales</taxon>
        <taxon>Thermococcaceae</taxon>
        <taxon>Thermococcus</taxon>
    </lineage>
</organism>
<dbReference type="OrthoDB" id="99190at2157"/>
<evidence type="ECO:0000313" key="5">
    <source>
        <dbReference type="EMBL" id="EHR78337.1"/>
    </source>
</evidence>
<dbReference type="GeneID" id="16550119"/>
<evidence type="ECO:0000313" key="6">
    <source>
        <dbReference type="Proteomes" id="UP000015502"/>
    </source>
</evidence>
<dbReference type="STRING" id="523849.OCC_11904"/>
<gene>
    <name evidence="5" type="ORF">OCC_11904</name>
</gene>
<dbReference type="HOGENOM" id="CLU_067103_0_0_2"/>
<evidence type="ECO:0000256" key="2">
    <source>
        <dbReference type="ARBA" id="ARBA00022898"/>
    </source>
</evidence>
<dbReference type="AlphaFoldDB" id="H3ZNZ6"/>
<dbReference type="InterPro" id="IPR001608">
    <property type="entry name" value="Ala_racemase_N"/>
</dbReference>
<dbReference type="InterPro" id="IPR000821">
    <property type="entry name" value="Ala_racemase"/>
</dbReference>
<keyword evidence="6" id="KW-1185">Reference proteome</keyword>
<dbReference type="GO" id="GO:0008784">
    <property type="term" value="F:alanine racemase activity"/>
    <property type="evidence" value="ECO:0007669"/>
    <property type="project" value="TreeGrafter"/>
</dbReference>
<dbReference type="PANTHER" id="PTHR30511">
    <property type="entry name" value="ALANINE RACEMASE"/>
    <property type="match status" value="1"/>
</dbReference>
<feature type="domain" description="Alanine racemase N-terminal" evidence="4">
    <location>
        <begin position="7"/>
        <end position="199"/>
    </location>
</feature>
<comment type="cofactor">
    <cofactor evidence="1">
        <name>pyridoxal 5'-phosphate</name>
        <dbReference type="ChEBI" id="CHEBI:597326"/>
    </cofactor>
</comment>
<dbReference type="PaxDb" id="523849-OCC_11904"/>
<dbReference type="CDD" id="cd06815">
    <property type="entry name" value="PLPDE_III_AR_like_1"/>
    <property type="match status" value="1"/>
</dbReference>
<accession>H3ZNZ6</accession>
<keyword evidence="2" id="KW-0663">Pyridoxal phosphate</keyword>